<accession>A0A443KCS6</accession>
<proteinExistence type="predicted"/>
<evidence type="ECO:0000313" key="1">
    <source>
        <dbReference type="EMBL" id="RWR30496.1"/>
    </source>
</evidence>
<dbReference type="RefSeq" id="WP_128232702.1">
    <property type="nucleotide sequence ID" value="NZ_SAUY01000015.1"/>
</dbReference>
<sequence length="196" mass="22711">MALYKRLSTPNIPFYCVEVSWWSTMGAQSAVKGRSMFGFFKRTIKAKGSRKLQWFRPHVAWGTVYLFSQAGDNKRIKLGFTQRLTTDRRSEVQRYAGDNLRIITTVHMPHAFCLEGRILKRVRTVAKPDRSRSSEWFILRDGASLEDVCSMVLLEAILVRRAARWRLAWPKYGRITVFDSGFRGSHCLPRSKYDVA</sequence>
<gene>
    <name evidence="1" type="ORF">D2T29_12560</name>
</gene>
<dbReference type="EMBL" id="SAUY01000015">
    <property type="protein sequence ID" value="RWR30496.1"/>
    <property type="molecule type" value="Genomic_DNA"/>
</dbReference>
<protein>
    <submittedName>
        <fullName evidence="1">Uncharacterized protein</fullName>
    </submittedName>
</protein>
<reference evidence="1 2" key="2">
    <citation type="submission" date="2019-01" db="EMBL/GenBank/DDBJ databases">
        <authorList>
            <person name="Li Y."/>
        </authorList>
    </citation>
    <scope>NUCLEOTIDE SEQUENCE [LARGE SCALE GENOMIC DNA]</scope>
    <source>
        <strain evidence="1 2">07D10-4-3</strain>
    </source>
</reference>
<name>A0A443KCS6_9RHOB</name>
<reference evidence="1 2" key="1">
    <citation type="submission" date="2019-01" db="EMBL/GenBank/DDBJ databases">
        <title>Sinorhodobacter populi sp. nov. isolated from the symptomatic bark tissue of Populus euramericana canker.</title>
        <authorList>
            <person name="Xu G."/>
        </authorList>
    </citation>
    <scope>NUCLEOTIDE SEQUENCE [LARGE SCALE GENOMIC DNA]</scope>
    <source>
        <strain evidence="1 2">07D10-4-3</strain>
    </source>
</reference>
<dbReference type="Proteomes" id="UP000284451">
    <property type="component" value="Unassembled WGS sequence"/>
</dbReference>
<evidence type="ECO:0000313" key="2">
    <source>
        <dbReference type="Proteomes" id="UP000284451"/>
    </source>
</evidence>
<organism evidence="1 2">
    <name type="scientific">Paenirhodobacter populi</name>
    <dbReference type="NCBI Taxonomy" id="2306993"/>
    <lineage>
        <taxon>Bacteria</taxon>
        <taxon>Pseudomonadati</taxon>
        <taxon>Pseudomonadota</taxon>
        <taxon>Alphaproteobacteria</taxon>
        <taxon>Rhodobacterales</taxon>
        <taxon>Rhodobacter group</taxon>
        <taxon>Paenirhodobacter</taxon>
    </lineage>
</organism>
<comment type="caution">
    <text evidence="1">The sequence shown here is derived from an EMBL/GenBank/DDBJ whole genome shotgun (WGS) entry which is preliminary data.</text>
</comment>
<dbReference type="AlphaFoldDB" id="A0A443KCS6"/>